<accession>A0A6J5VQE9</accession>
<name>A0A6J5VQE9_PRUAR</name>
<evidence type="ECO:0000256" key="1">
    <source>
        <dbReference type="SAM" id="MobiDB-lite"/>
    </source>
</evidence>
<dbReference type="EMBL" id="CAEKDK010000008">
    <property type="protein sequence ID" value="CAB4290191.1"/>
    <property type="molecule type" value="Genomic_DNA"/>
</dbReference>
<reference evidence="2 3" key="1">
    <citation type="submission" date="2020-05" db="EMBL/GenBank/DDBJ databases">
        <authorList>
            <person name="Campoy J."/>
            <person name="Schneeberger K."/>
            <person name="Spophaly S."/>
        </authorList>
    </citation>
    <scope>NUCLEOTIDE SEQUENCE [LARGE SCALE GENOMIC DNA]</scope>
    <source>
        <strain evidence="2">PruArmRojPasFocal</strain>
    </source>
</reference>
<dbReference type="AlphaFoldDB" id="A0A6J5VQE9"/>
<sequence>MLCENTELLGGGMVDRGCGRFDYGGGYALASEWVSQKKAKRERKKQRGVPFLGLGFEKESWTEIGMAISDPFRPNYRPITNPIMERDESLKEKKMLSNQPVEIEPDASQEEKAA</sequence>
<evidence type="ECO:0000313" key="3">
    <source>
        <dbReference type="Proteomes" id="UP000507222"/>
    </source>
</evidence>
<organism evidence="2 3">
    <name type="scientific">Prunus armeniaca</name>
    <name type="common">Apricot</name>
    <name type="synonym">Armeniaca vulgaris</name>
    <dbReference type="NCBI Taxonomy" id="36596"/>
    <lineage>
        <taxon>Eukaryota</taxon>
        <taxon>Viridiplantae</taxon>
        <taxon>Streptophyta</taxon>
        <taxon>Embryophyta</taxon>
        <taxon>Tracheophyta</taxon>
        <taxon>Spermatophyta</taxon>
        <taxon>Magnoliopsida</taxon>
        <taxon>eudicotyledons</taxon>
        <taxon>Gunneridae</taxon>
        <taxon>Pentapetalae</taxon>
        <taxon>rosids</taxon>
        <taxon>fabids</taxon>
        <taxon>Rosales</taxon>
        <taxon>Rosaceae</taxon>
        <taxon>Amygdaloideae</taxon>
        <taxon>Amygdaleae</taxon>
        <taxon>Prunus</taxon>
    </lineage>
</organism>
<protein>
    <submittedName>
        <fullName evidence="2">Uncharacterized protein</fullName>
    </submittedName>
</protein>
<feature type="region of interest" description="Disordered" evidence="1">
    <location>
        <begin position="91"/>
        <end position="114"/>
    </location>
</feature>
<dbReference type="Proteomes" id="UP000507222">
    <property type="component" value="Unassembled WGS sequence"/>
</dbReference>
<proteinExistence type="predicted"/>
<gene>
    <name evidence="2" type="ORF">CURHAP_LOCUS50097</name>
</gene>
<evidence type="ECO:0000313" key="2">
    <source>
        <dbReference type="EMBL" id="CAB4290191.1"/>
    </source>
</evidence>